<organism evidence="2 3">
    <name type="scientific">Syntrophotalea acetylenica</name>
    <name type="common">Pelobacter acetylenicus</name>
    <dbReference type="NCBI Taxonomy" id="29542"/>
    <lineage>
        <taxon>Bacteria</taxon>
        <taxon>Pseudomonadati</taxon>
        <taxon>Thermodesulfobacteriota</taxon>
        <taxon>Desulfuromonadia</taxon>
        <taxon>Desulfuromonadales</taxon>
        <taxon>Syntrophotaleaceae</taxon>
        <taxon>Syntrophotalea</taxon>
    </lineage>
</organism>
<evidence type="ECO:0000313" key="2">
    <source>
        <dbReference type="EMBL" id="APG24826.1"/>
    </source>
</evidence>
<keyword evidence="3" id="KW-1185">Reference proteome</keyword>
<dbReference type="Gene3D" id="3.40.50.150">
    <property type="entry name" value="Vaccinia Virus protein VP39"/>
    <property type="match status" value="1"/>
</dbReference>
<dbReference type="EMBL" id="CP015518">
    <property type="protein sequence ID" value="APG24826.1"/>
    <property type="molecule type" value="Genomic_DNA"/>
</dbReference>
<dbReference type="CDD" id="cd02440">
    <property type="entry name" value="AdoMet_MTases"/>
    <property type="match status" value="1"/>
</dbReference>
<sequence>MQLQTFLIRQRGDMDIRSIDWNEIWKQHNPEGRDEERTRIYWDNRASSFATGVEDDFYVNQFLTLIDPCPEWRVLDVGCASGTLAIPLAGRVRQVTGVDISGAMLDGLRAGCEKGGIGNVKTVRASWTDDWRALAIEPHDLVIASRSLIVADLRQAIAKLDRFALRRVCISTPVGDGPQDPAMLGAVGRRRRGGADYIYVYNLLYQMGLQANLQFLTSRGQRTYPDKETLFLRMRDKVGEMLPQEEKALRDYIDHSFVLREGRWQRREPRSIRWAVMWWDKD</sequence>
<protein>
    <recommendedName>
        <fullName evidence="1">Methyltransferase domain-containing protein</fullName>
    </recommendedName>
</protein>
<dbReference type="InterPro" id="IPR041698">
    <property type="entry name" value="Methyltransf_25"/>
</dbReference>
<feature type="domain" description="Methyltransferase" evidence="1">
    <location>
        <begin position="74"/>
        <end position="162"/>
    </location>
</feature>
<dbReference type="SUPFAM" id="SSF53335">
    <property type="entry name" value="S-adenosyl-L-methionine-dependent methyltransferases"/>
    <property type="match status" value="1"/>
</dbReference>
<evidence type="ECO:0000313" key="3">
    <source>
        <dbReference type="Proteomes" id="UP000182264"/>
    </source>
</evidence>
<evidence type="ECO:0000259" key="1">
    <source>
        <dbReference type="Pfam" id="PF13649"/>
    </source>
</evidence>
<gene>
    <name evidence="2" type="ORF">A7E75_07155</name>
</gene>
<dbReference type="InterPro" id="IPR029063">
    <property type="entry name" value="SAM-dependent_MTases_sf"/>
</dbReference>
<reference evidence="2 3" key="1">
    <citation type="journal article" date="2017" name="Genome Announc.">
        <title>Complete Genome Sequences of Two Acetylene-Fermenting Pelobacter acetylenicus Strains.</title>
        <authorList>
            <person name="Sutton J.M."/>
            <person name="Baesman S.M."/>
            <person name="Fierst J.L."/>
            <person name="Poret-Peterson A.T."/>
            <person name="Oremland R.S."/>
            <person name="Dunlap D.S."/>
            <person name="Akob D.M."/>
        </authorList>
    </citation>
    <scope>NUCLEOTIDE SEQUENCE [LARGE SCALE GENOMIC DNA]</scope>
    <source>
        <strain evidence="2 3">DSM 3247</strain>
    </source>
</reference>
<dbReference type="Proteomes" id="UP000182264">
    <property type="component" value="Chromosome"/>
</dbReference>
<dbReference type="KEGG" id="pace:A6070_01115"/>
<accession>A0A1L3GFV7</accession>
<dbReference type="STRING" id="29542.A6070_01115"/>
<name>A0A1L3GFV7_SYNAC</name>
<dbReference type="AlphaFoldDB" id="A0A1L3GFV7"/>
<proteinExistence type="predicted"/>
<dbReference type="Pfam" id="PF13649">
    <property type="entry name" value="Methyltransf_25"/>
    <property type="match status" value="1"/>
</dbReference>